<name>A0A6S7FN35_9BURK</name>
<dbReference type="EMBL" id="CADILH010000017">
    <property type="protein sequence ID" value="CAB3940413.1"/>
    <property type="molecule type" value="Genomic_DNA"/>
</dbReference>
<feature type="compositionally biased region" description="Basic and acidic residues" evidence="1">
    <location>
        <begin position="124"/>
        <end position="133"/>
    </location>
</feature>
<dbReference type="InterPro" id="IPR011051">
    <property type="entry name" value="RmlC_Cupin_sf"/>
</dbReference>
<evidence type="ECO:0000313" key="4">
    <source>
        <dbReference type="Proteomes" id="UP000494183"/>
    </source>
</evidence>
<protein>
    <recommendedName>
        <fullName evidence="2">Cupin type-2 domain-containing protein</fullName>
    </recommendedName>
</protein>
<sequence length="141" mass="15699">MSALDTETVFDWLGHFVALRRDGAMRDVGRLRRLEPEDGWLLGIKAVATDADVHGDIWERHPAGDEMLCVLEGRVVVTLMDEEGAETDMLLDTRRSAIVPRGVWHRLHVACPGKILFVTPGQGSEHRPADAPRAKPSRNPM</sequence>
<feature type="domain" description="Cupin type-2" evidence="2">
    <location>
        <begin position="58"/>
        <end position="114"/>
    </location>
</feature>
<evidence type="ECO:0000256" key="1">
    <source>
        <dbReference type="SAM" id="MobiDB-lite"/>
    </source>
</evidence>
<feature type="region of interest" description="Disordered" evidence="1">
    <location>
        <begin position="120"/>
        <end position="141"/>
    </location>
</feature>
<dbReference type="SUPFAM" id="SSF51182">
    <property type="entry name" value="RmlC-like cupins"/>
    <property type="match status" value="1"/>
</dbReference>
<dbReference type="Gene3D" id="2.60.120.10">
    <property type="entry name" value="Jelly Rolls"/>
    <property type="match status" value="1"/>
</dbReference>
<dbReference type="AlphaFoldDB" id="A0A6S7FN35"/>
<accession>A0A6S7FN35</accession>
<keyword evidence="4" id="KW-1185">Reference proteome</keyword>
<dbReference type="RefSeq" id="WP_175202419.1">
    <property type="nucleotide sequence ID" value="NZ_CADILH010000017.1"/>
</dbReference>
<evidence type="ECO:0000259" key="2">
    <source>
        <dbReference type="Pfam" id="PF07883"/>
    </source>
</evidence>
<proteinExistence type="predicted"/>
<evidence type="ECO:0000313" key="3">
    <source>
        <dbReference type="EMBL" id="CAB3940413.1"/>
    </source>
</evidence>
<dbReference type="Proteomes" id="UP000494183">
    <property type="component" value="Unassembled WGS sequence"/>
</dbReference>
<dbReference type="Pfam" id="PF07883">
    <property type="entry name" value="Cupin_2"/>
    <property type="match status" value="1"/>
</dbReference>
<dbReference type="InterPro" id="IPR013096">
    <property type="entry name" value="Cupin_2"/>
</dbReference>
<reference evidence="3 4" key="1">
    <citation type="submission" date="2020-04" db="EMBL/GenBank/DDBJ databases">
        <authorList>
            <person name="De Canck E."/>
        </authorList>
    </citation>
    <scope>NUCLEOTIDE SEQUENCE [LARGE SCALE GENOMIC DNA]</scope>
    <source>
        <strain evidence="3 4">LMG 6000</strain>
    </source>
</reference>
<organism evidence="3 4">
    <name type="scientific">Achromobacter insolitus</name>
    <dbReference type="NCBI Taxonomy" id="217204"/>
    <lineage>
        <taxon>Bacteria</taxon>
        <taxon>Pseudomonadati</taxon>
        <taxon>Pseudomonadota</taxon>
        <taxon>Betaproteobacteria</taxon>
        <taxon>Burkholderiales</taxon>
        <taxon>Alcaligenaceae</taxon>
        <taxon>Achromobacter</taxon>
    </lineage>
</organism>
<gene>
    <name evidence="3" type="ORF">LMG6000_06489</name>
</gene>
<dbReference type="InterPro" id="IPR014710">
    <property type="entry name" value="RmlC-like_jellyroll"/>
</dbReference>